<dbReference type="AlphaFoldDB" id="A0A512N8L3"/>
<gene>
    <name evidence="6" type="ORF">RSO01_24800</name>
</gene>
<dbReference type="PROSITE" id="PS50850">
    <property type="entry name" value="MFS"/>
    <property type="match status" value="1"/>
</dbReference>
<keyword evidence="7" id="KW-1185">Reference proteome</keyword>
<comment type="caution">
    <text evidence="6">The sequence shown here is derived from an EMBL/GenBank/DDBJ whole genome shotgun (WGS) entry which is preliminary data.</text>
</comment>
<evidence type="ECO:0000256" key="2">
    <source>
        <dbReference type="ARBA" id="ARBA00022989"/>
    </source>
</evidence>
<evidence type="ECO:0000256" key="3">
    <source>
        <dbReference type="ARBA" id="ARBA00023136"/>
    </source>
</evidence>
<evidence type="ECO:0000313" key="7">
    <source>
        <dbReference type="Proteomes" id="UP000321058"/>
    </source>
</evidence>
<feature type="domain" description="Major facilitator superfamily (MFS) profile" evidence="5">
    <location>
        <begin position="1"/>
        <end position="147"/>
    </location>
</feature>
<sequence>METRRDSTVARFVLAHMLYQDGLVVLFSLGGVYGAELFGWGSAELGVFGVLALVAGMIDALVGGRLGDRFGAKPVIPGALIVLVVFCLGVRRSDAIISVPDCRHRAAAGRRTSPPRPWQNSACVPTSLPSRPRDRVGHLAHRRLFGL</sequence>
<evidence type="ECO:0000256" key="1">
    <source>
        <dbReference type="ARBA" id="ARBA00022692"/>
    </source>
</evidence>
<keyword evidence="2 4" id="KW-1133">Transmembrane helix</keyword>
<keyword evidence="3 4" id="KW-0472">Membrane</keyword>
<dbReference type="InterPro" id="IPR036259">
    <property type="entry name" value="MFS_trans_sf"/>
</dbReference>
<organism evidence="6 7">
    <name type="scientific">Reyranella soli</name>
    <dbReference type="NCBI Taxonomy" id="1230389"/>
    <lineage>
        <taxon>Bacteria</taxon>
        <taxon>Pseudomonadati</taxon>
        <taxon>Pseudomonadota</taxon>
        <taxon>Alphaproteobacteria</taxon>
        <taxon>Hyphomicrobiales</taxon>
        <taxon>Reyranellaceae</taxon>
        <taxon>Reyranella</taxon>
    </lineage>
</organism>
<accession>A0A512N8L3</accession>
<evidence type="ECO:0000256" key="4">
    <source>
        <dbReference type="SAM" id="Phobius"/>
    </source>
</evidence>
<dbReference type="Gene3D" id="1.20.1250.20">
    <property type="entry name" value="MFS general substrate transporter like domains"/>
    <property type="match status" value="1"/>
</dbReference>
<dbReference type="InterPro" id="IPR020846">
    <property type="entry name" value="MFS_dom"/>
</dbReference>
<reference evidence="6 7" key="1">
    <citation type="submission" date="2019-07" db="EMBL/GenBank/DDBJ databases">
        <title>Whole genome shotgun sequence of Reyranella soli NBRC 108950.</title>
        <authorList>
            <person name="Hosoyama A."/>
            <person name="Uohara A."/>
            <person name="Ohji S."/>
            <person name="Ichikawa N."/>
        </authorList>
    </citation>
    <scope>NUCLEOTIDE SEQUENCE [LARGE SCALE GENOMIC DNA]</scope>
    <source>
        <strain evidence="6 7">NBRC 108950</strain>
    </source>
</reference>
<evidence type="ECO:0000313" key="6">
    <source>
        <dbReference type="EMBL" id="GEP55314.1"/>
    </source>
</evidence>
<dbReference type="Proteomes" id="UP000321058">
    <property type="component" value="Unassembled WGS sequence"/>
</dbReference>
<name>A0A512N8L3_9HYPH</name>
<dbReference type="GO" id="GO:0022857">
    <property type="term" value="F:transmembrane transporter activity"/>
    <property type="evidence" value="ECO:0007669"/>
    <property type="project" value="InterPro"/>
</dbReference>
<dbReference type="SUPFAM" id="SSF103473">
    <property type="entry name" value="MFS general substrate transporter"/>
    <property type="match status" value="1"/>
</dbReference>
<dbReference type="EMBL" id="BKAJ01000037">
    <property type="protein sequence ID" value="GEP55314.1"/>
    <property type="molecule type" value="Genomic_DNA"/>
</dbReference>
<proteinExistence type="predicted"/>
<evidence type="ECO:0000259" key="5">
    <source>
        <dbReference type="PROSITE" id="PS50850"/>
    </source>
</evidence>
<protein>
    <recommendedName>
        <fullName evidence="5">Major facilitator superfamily (MFS) profile domain-containing protein</fullName>
    </recommendedName>
</protein>
<keyword evidence="1 4" id="KW-0812">Transmembrane</keyword>
<feature type="transmembrane region" description="Helical" evidence="4">
    <location>
        <begin position="12"/>
        <end position="33"/>
    </location>
</feature>
<feature type="transmembrane region" description="Helical" evidence="4">
    <location>
        <begin position="45"/>
        <end position="62"/>
    </location>
</feature>
<dbReference type="RefSeq" id="WP_170303011.1">
    <property type="nucleotide sequence ID" value="NZ_BKAJ01000037.1"/>
</dbReference>